<evidence type="ECO:0000313" key="6">
    <source>
        <dbReference type="EMBL" id="WUP73209.1"/>
    </source>
</evidence>
<feature type="compositionally biased region" description="Polar residues" evidence="5">
    <location>
        <begin position="271"/>
        <end position="284"/>
    </location>
</feature>
<protein>
    <recommendedName>
        <fullName evidence="4">Aminoglycoside N(3)-acetyltransferase</fullName>
        <ecNumber evidence="4">2.3.1.-</ecNumber>
    </recommendedName>
</protein>
<keyword evidence="3 4" id="KW-0012">Acyltransferase</keyword>
<proteinExistence type="inferred from homology"/>
<gene>
    <name evidence="6" type="ORF">OG913_27870</name>
</gene>
<comment type="similarity">
    <text evidence="1 4">Belongs to the antibiotic N-acetyltransferase family.</text>
</comment>
<dbReference type="EMBL" id="CP108085">
    <property type="protein sequence ID" value="WUP73209.1"/>
    <property type="molecule type" value="Genomic_DNA"/>
</dbReference>
<organism evidence="6 7">
    <name type="scientific">Microbispora hainanensis</name>
    <dbReference type="NCBI Taxonomy" id="568844"/>
    <lineage>
        <taxon>Bacteria</taxon>
        <taxon>Bacillati</taxon>
        <taxon>Actinomycetota</taxon>
        <taxon>Actinomycetes</taxon>
        <taxon>Streptosporangiales</taxon>
        <taxon>Streptosporangiaceae</taxon>
        <taxon>Microbispora</taxon>
    </lineage>
</organism>
<evidence type="ECO:0000256" key="2">
    <source>
        <dbReference type="ARBA" id="ARBA00022679"/>
    </source>
</evidence>
<dbReference type="EC" id="2.3.1.-" evidence="4"/>
<dbReference type="InterPro" id="IPR003679">
    <property type="entry name" value="Amioglycoside_AcTrfase"/>
</dbReference>
<evidence type="ECO:0000256" key="5">
    <source>
        <dbReference type="SAM" id="MobiDB-lite"/>
    </source>
</evidence>
<dbReference type="InterPro" id="IPR028345">
    <property type="entry name" value="Antibiotic_NAT-like"/>
</dbReference>
<accession>A0ABZ1SL90</accession>
<comment type="catalytic activity">
    <reaction evidence="4">
        <text>a 2-deoxystreptamine antibiotic + acetyl-CoA = an N(3)-acetyl-2-deoxystreptamine antibiotic + CoA + H(+)</text>
        <dbReference type="Rhea" id="RHEA:12665"/>
        <dbReference type="ChEBI" id="CHEBI:15378"/>
        <dbReference type="ChEBI" id="CHEBI:57287"/>
        <dbReference type="ChEBI" id="CHEBI:57288"/>
        <dbReference type="ChEBI" id="CHEBI:57921"/>
        <dbReference type="ChEBI" id="CHEBI:77452"/>
        <dbReference type="EC" id="2.3.1.81"/>
    </reaction>
</comment>
<sequence length="284" mass="30287">MDQPLPHTARSLAADLHALGVTAGDVVLLHSSMRSIGFVAGGPQTVVQALLDVLGPEGTLVVPTHTPANTDPAGWRHPPVPEAWWPVIREQAPGFDPLRTPSQWMGVIAETVRRWPGARRSDHPHVSFAALGRHAADIVDGHRLDDALGERSPLGAVYRLDGKVLLLGCEHGSNTSLHLAEWRQASPPRAITGASVRQPDGASQWITWIDVVPDTDDFERLGTDFEATGAAMSGKVGCATARLMSQRALVDFATDWMAAHRPSAKQRPDLSASTGAPCSTPSSS</sequence>
<keyword evidence="7" id="KW-1185">Reference proteome</keyword>
<dbReference type="SUPFAM" id="SSF110710">
    <property type="entry name" value="TTHA0583/YokD-like"/>
    <property type="match status" value="1"/>
</dbReference>
<dbReference type="RefSeq" id="WP_328708726.1">
    <property type="nucleotide sequence ID" value="NZ_CP108085.1"/>
</dbReference>
<feature type="region of interest" description="Disordered" evidence="5">
    <location>
        <begin position="261"/>
        <end position="284"/>
    </location>
</feature>
<dbReference type="Pfam" id="PF02522">
    <property type="entry name" value="Antibiotic_NAT"/>
    <property type="match status" value="1"/>
</dbReference>
<dbReference type="PANTHER" id="PTHR11104">
    <property type="entry name" value="AMINOGLYCOSIDE N3-ACETYLTRANSFERASE"/>
    <property type="match status" value="1"/>
</dbReference>
<evidence type="ECO:0000256" key="3">
    <source>
        <dbReference type="ARBA" id="ARBA00023315"/>
    </source>
</evidence>
<reference evidence="6" key="1">
    <citation type="submission" date="2022-10" db="EMBL/GenBank/DDBJ databases">
        <title>The complete genomes of actinobacterial strains from the NBC collection.</title>
        <authorList>
            <person name="Joergensen T.S."/>
            <person name="Alvarez Arevalo M."/>
            <person name="Sterndorff E.B."/>
            <person name="Faurdal D."/>
            <person name="Vuksanovic O."/>
            <person name="Mourched A.-S."/>
            <person name="Charusanti P."/>
            <person name="Shaw S."/>
            <person name="Blin K."/>
            <person name="Weber T."/>
        </authorList>
    </citation>
    <scope>NUCLEOTIDE SEQUENCE</scope>
    <source>
        <strain evidence="6">NBC_00254</strain>
    </source>
</reference>
<evidence type="ECO:0000256" key="1">
    <source>
        <dbReference type="ARBA" id="ARBA00006383"/>
    </source>
</evidence>
<dbReference type="PANTHER" id="PTHR11104:SF0">
    <property type="entry name" value="SPBETA PROPHAGE-DERIVED AMINOGLYCOSIDE N(3')-ACETYLTRANSFERASE-LIKE PROTEIN YOKD"/>
    <property type="match status" value="1"/>
</dbReference>
<evidence type="ECO:0000256" key="4">
    <source>
        <dbReference type="RuleBase" id="RU365031"/>
    </source>
</evidence>
<keyword evidence="4" id="KW-0046">Antibiotic resistance</keyword>
<dbReference type="Proteomes" id="UP001432011">
    <property type="component" value="Chromosome"/>
</dbReference>
<evidence type="ECO:0000313" key="7">
    <source>
        <dbReference type="Proteomes" id="UP001432011"/>
    </source>
</evidence>
<keyword evidence="2 4" id="KW-0808">Transferase</keyword>
<name>A0ABZ1SL90_9ACTN</name>